<sequence>MHEAISILGRCMLNLVISKKHGKTCSKQQDYFKTKGGMLSIGKPSVFFKDFSPEYTIIPKTIFQTQSTKLLTQTMKNSLYLPMILATLCVATPAWGEEICDHHTQDSNAQGKQVSGKAADLIITQSPGVQPDGSSLAQTNESSTQEIRLDQDAVIDPSQSYRLPVNNYWYVSGSSGLFSSQSDIPIKVTRNITGQVPGDLSLVSPFRFNVAGGYQWKLFRTELELGYTSTVINGIKYKVNNSSQPLEGNIDRVTVLLNGYYDVFTGSRLRPYLGAGVGVGFNGGNIKQPQSGDSFTVSGTSLSYQLKLGVQYEIAKKRSVFVDIKYLNVGGYNSKPNVNDVSDIELGSANSYGLSIGYKQGF</sequence>
<dbReference type="Proteomes" id="UP000236284">
    <property type="component" value="Unassembled WGS sequence"/>
</dbReference>
<keyword evidence="4" id="KW-1185">Reference proteome</keyword>
<feature type="domain" description="Outer membrane protein beta-barrel" evidence="2">
    <location>
        <begin position="169"/>
        <end position="358"/>
    </location>
</feature>
<dbReference type="InterPro" id="IPR027385">
    <property type="entry name" value="Beta-barrel_OMP"/>
</dbReference>
<reference evidence="3 4" key="1">
    <citation type="submission" date="2017-06" db="EMBL/GenBank/DDBJ databases">
        <title>Genome variation in co-occurring toxic Cylindrospermopsis raciborskii strains determines phenotypic plasticity.</title>
        <authorList>
            <person name="Willis A."/>
            <person name="Woodhouse J."/>
            <person name="Ongley S."/>
            <person name="Jex A."/>
            <person name="Burford M."/>
            <person name="Neilan B."/>
        </authorList>
    </citation>
    <scope>NUCLEOTIDE SEQUENCE [LARGE SCALE GENOMIC DNA]</scope>
    <source>
        <strain evidence="3 4">C07</strain>
    </source>
</reference>
<dbReference type="SUPFAM" id="SSF56925">
    <property type="entry name" value="OMPA-like"/>
    <property type="match status" value="1"/>
</dbReference>
<name>A0ABX4WNE5_9CYAN</name>
<organism evidence="3 4">
    <name type="scientific">Cylindrospermopsis raciborskii C07</name>
    <dbReference type="NCBI Taxonomy" id="2014886"/>
    <lineage>
        <taxon>Bacteria</taxon>
        <taxon>Bacillati</taxon>
        <taxon>Cyanobacteriota</taxon>
        <taxon>Cyanophyceae</taxon>
        <taxon>Nostocales</taxon>
        <taxon>Aphanizomenonaceae</taxon>
        <taxon>Cylindrospermopsis</taxon>
    </lineage>
</organism>
<proteinExistence type="predicted"/>
<keyword evidence="1" id="KW-0732">Signal</keyword>
<dbReference type="InterPro" id="IPR011250">
    <property type="entry name" value="OMP/PagP_B-barrel"/>
</dbReference>
<dbReference type="EMBL" id="NJHS01000028">
    <property type="protein sequence ID" value="PNJ99833.1"/>
    <property type="molecule type" value="Genomic_DNA"/>
</dbReference>
<dbReference type="Gene3D" id="2.40.160.20">
    <property type="match status" value="1"/>
</dbReference>
<protein>
    <recommendedName>
        <fullName evidence="2">Outer membrane protein beta-barrel domain-containing protein</fullName>
    </recommendedName>
</protein>
<evidence type="ECO:0000313" key="4">
    <source>
        <dbReference type="Proteomes" id="UP000236284"/>
    </source>
</evidence>
<evidence type="ECO:0000259" key="2">
    <source>
        <dbReference type="Pfam" id="PF13505"/>
    </source>
</evidence>
<gene>
    <name evidence="3" type="ORF">CEP15_05885</name>
</gene>
<evidence type="ECO:0000256" key="1">
    <source>
        <dbReference type="ARBA" id="ARBA00022729"/>
    </source>
</evidence>
<comment type="caution">
    <text evidence="3">The sequence shown here is derived from an EMBL/GenBank/DDBJ whole genome shotgun (WGS) entry which is preliminary data.</text>
</comment>
<evidence type="ECO:0000313" key="3">
    <source>
        <dbReference type="EMBL" id="PNJ99833.1"/>
    </source>
</evidence>
<accession>A0ABX4WNE5</accession>
<dbReference type="Pfam" id="PF13505">
    <property type="entry name" value="OMP_b-brl"/>
    <property type="match status" value="1"/>
</dbReference>